<dbReference type="EMBL" id="JAAGNN010000024">
    <property type="protein sequence ID" value="KAF4073434.1"/>
    <property type="molecule type" value="Genomic_DNA"/>
</dbReference>
<dbReference type="Proteomes" id="UP000593565">
    <property type="component" value="Unassembled WGS sequence"/>
</dbReference>
<organism evidence="2 3">
    <name type="scientific">Ameiurus melas</name>
    <name type="common">Black bullhead</name>
    <name type="synonym">Silurus melas</name>
    <dbReference type="NCBI Taxonomy" id="219545"/>
    <lineage>
        <taxon>Eukaryota</taxon>
        <taxon>Metazoa</taxon>
        <taxon>Chordata</taxon>
        <taxon>Craniata</taxon>
        <taxon>Vertebrata</taxon>
        <taxon>Euteleostomi</taxon>
        <taxon>Actinopterygii</taxon>
        <taxon>Neopterygii</taxon>
        <taxon>Teleostei</taxon>
        <taxon>Ostariophysi</taxon>
        <taxon>Siluriformes</taxon>
        <taxon>Ictaluridae</taxon>
        <taxon>Ameiurus</taxon>
    </lineage>
</organism>
<gene>
    <name evidence="2" type="ORF">AMELA_G00258800</name>
</gene>
<keyword evidence="3" id="KW-1185">Reference proteome</keyword>
<feature type="non-terminal residue" evidence="2">
    <location>
        <position position="57"/>
    </location>
</feature>
<dbReference type="PROSITE" id="PS50238">
    <property type="entry name" value="RHOGAP"/>
    <property type="match status" value="1"/>
</dbReference>
<dbReference type="InterPro" id="IPR047234">
    <property type="entry name" value="GRAF_fam"/>
</dbReference>
<evidence type="ECO:0000313" key="2">
    <source>
        <dbReference type="EMBL" id="KAF4073434.1"/>
    </source>
</evidence>
<dbReference type="SUPFAM" id="SSF48350">
    <property type="entry name" value="GTPase activation domain, GAP"/>
    <property type="match status" value="1"/>
</dbReference>
<dbReference type="PANTHER" id="PTHR12552:SF2">
    <property type="entry name" value="OLIGOPHRENIN-1"/>
    <property type="match status" value="1"/>
</dbReference>
<name>A0A7J5ZRZ8_AMEME</name>
<dbReference type="Gene3D" id="1.10.555.10">
    <property type="entry name" value="Rho GTPase activation protein"/>
    <property type="match status" value="1"/>
</dbReference>
<accession>A0A7J5ZRZ8</accession>
<dbReference type="InterPro" id="IPR008936">
    <property type="entry name" value="Rho_GTPase_activation_prot"/>
</dbReference>
<dbReference type="InterPro" id="IPR000198">
    <property type="entry name" value="RhoGAP_dom"/>
</dbReference>
<proteinExistence type="predicted"/>
<reference evidence="2 3" key="1">
    <citation type="submission" date="2020-02" db="EMBL/GenBank/DDBJ databases">
        <title>A chromosome-scale genome assembly of the black bullhead catfish (Ameiurus melas).</title>
        <authorList>
            <person name="Wen M."/>
            <person name="Zham M."/>
            <person name="Cabau C."/>
            <person name="Klopp C."/>
            <person name="Donnadieu C."/>
            <person name="Roques C."/>
            <person name="Bouchez O."/>
            <person name="Lampietro C."/>
            <person name="Jouanno E."/>
            <person name="Herpin A."/>
            <person name="Louis A."/>
            <person name="Berthelot C."/>
            <person name="Parey E."/>
            <person name="Roest-Crollius H."/>
            <person name="Braasch I."/>
            <person name="Postlethwait J."/>
            <person name="Robinson-Rechavi M."/>
            <person name="Echchiki A."/>
            <person name="Begum T."/>
            <person name="Montfort J."/>
            <person name="Schartl M."/>
            <person name="Bobe J."/>
            <person name="Guiguen Y."/>
        </authorList>
    </citation>
    <scope>NUCLEOTIDE SEQUENCE [LARGE SCALE GENOMIC DNA]</scope>
    <source>
        <strain evidence="2">M_S1</strain>
        <tissue evidence="2">Blood</tissue>
    </source>
</reference>
<evidence type="ECO:0000259" key="1">
    <source>
        <dbReference type="PROSITE" id="PS50238"/>
    </source>
</evidence>
<dbReference type="PANTHER" id="PTHR12552">
    <property type="entry name" value="OLIGOPHRENIN 1"/>
    <property type="match status" value="1"/>
</dbReference>
<feature type="non-terminal residue" evidence="2">
    <location>
        <position position="1"/>
    </location>
</feature>
<feature type="domain" description="Rho-GAP" evidence="1">
    <location>
        <begin position="1"/>
        <end position="57"/>
    </location>
</feature>
<sequence>GVYRTVGSNIQVQKLLNAFFDSKCPGDVDLNSSEWDIKTITSAMKFYLCAQYTHTHT</sequence>
<dbReference type="AlphaFoldDB" id="A0A7J5ZRZ8"/>
<protein>
    <recommendedName>
        <fullName evidence="1">Rho-GAP domain-containing protein</fullName>
    </recommendedName>
</protein>
<dbReference type="GO" id="GO:0007165">
    <property type="term" value="P:signal transduction"/>
    <property type="evidence" value="ECO:0007669"/>
    <property type="project" value="InterPro"/>
</dbReference>
<evidence type="ECO:0000313" key="3">
    <source>
        <dbReference type="Proteomes" id="UP000593565"/>
    </source>
</evidence>
<dbReference type="GO" id="GO:0005096">
    <property type="term" value="F:GTPase activator activity"/>
    <property type="evidence" value="ECO:0007669"/>
    <property type="project" value="InterPro"/>
</dbReference>
<comment type="caution">
    <text evidence="2">The sequence shown here is derived from an EMBL/GenBank/DDBJ whole genome shotgun (WGS) entry which is preliminary data.</text>
</comment>